<dbReference type="RefSeq" id="WP_256028319.1">
    <property type="nucleotide sequence ID" value="NZ_JAHLKM010000002.1"/>
</dbReference>
<name>A0A9R1D5J1_9EURY</name>
<reference evidence="2" key="1">
    <citation type="journal article" date="2023" name="Front. Microbiol.">
        <title>Genomic-based phylogenetic and metabolic analyses of the genus Natronomonas, and description of Natronomonas aquatica sp. nov.</title>
        <authorList>
            <person name="Garcia-Roldan A."/>
            <person name="Duran-Viseras A."/>
            <person name="de la Haba R.R."/>
            <person name="Corral P."/>
            <person name="Sanchez-Porro C."/>
            <person name="Ventosa A."/>
        </authorList>
    </citation>
    <scope>NUCLEOTIDE SEQUENCE</scope>
    <source>
        <strain evidence="2">F2-12</strain>
    </source>
</reference>
<dbReference type="Pfam" id="PF25208">
    <property type="entry name" value="DUF7838"/>
    <property type="match status" value="1"/>
</dbReference>
<feature type="domain" description="DUF7838" evidence="1">
    <location>
        <begin position="1"/>
        <end position="51"/>
    </location>
</feature>
<gene>
    <name evidence="2" type="ORF">KM295_02630</name>
</gene>
<keyword evidence="3" id="KW-1185">Reference proteome</keyword>
<dbReference type="InterPro" id="IPR057160">
    <property type="entry name" value="DUF7838"/>
</dbReference>
<dbReference type="EMBL" id="JAHLKM010000002">
    <property type="protein sequence ID" value="MCQ4332398.1"/>
    <property type="molecule type" value="Genomic_DNA"/>
</dbReference>
<proteinExistence type="predicted"/>
<sequence>MSLSLEDDCPRCDASEFYKAASMRIQLGTKKKWHCTNCEYGFVTINGIDTSA</sequence>
<comment type="caution">
    <text evidence="2">The sequence shown here is derived from an EMBL/GenBank/DDBJ whole genome shotgun (WGS) entry which is preliminary data.</text>
</comment>
<organism evidence="2 3">
    <name type="scientific">Natronomonas aquatica</name>
    <dbReference type="NCBI Taxonomy" id="2841590"/>
    <lineage>
        <taxon>Archaea</taxon>
        <taxon>Methanobacteriati</taxon>
        <taxon>Methanobacteriota</taxon>
        <taxon>Stenosarchaea group</taxon>
        <taxon>Halobacteria</taxon>
        <taxon>Halobacteriales</taxon>
        <taxon>Natronomonadaceae</taxon>
        <taxon>Natronomonas</taxon>
    </lineage>
</organism>
<evidence type="ECO:0000313" key="3">
    <source>
        <dbReference type="Proteomes" id="UP001139494"/>
    </source>
</evidence>
<dbReference type="Proteomes" id="UP001139494">
    <property type="component" value="Unassembled WGS sequence"/>
</dbReference>
<dbReference type="AlphaFoldDB" id="A0A9R1D5J1"/>
<accession>A0A9R1D5J1</accession>
<evidence type="ECO:0000259" key="1">
    <source>
        <dbReference type="Pfam" id="PF25208"/>
    </source>
</evidence>
<protein>
    <recommendedName>
        <fullName evidence="1">DUF7838 domain-containing protein</fullName>
    </recommendedName>
</protein>
<evidence type="ECO:0000313" key="2">
    <source>
        <dbReference type="EMBL" id="MCQ4332398.1"/>
    </source>
</evidence>